<evidence type="ECO:0000313" key="1">
    <source>
        <dbReference type="EMBL" id="KAH7123288.1"/>
    </source>
</evidence>
<dbReference type="Proteomes" id="UP000717696">
    <property type="component" value="Unassembled WGS sequence"/>
</dbReference>
<protein>
    <submittedName>
        <fullName evidence="1">Uncharacterized protein</fullName>
    </submittedName>
</protein>
<gene>
    <name evidence="1" type="ORF">B0J13DRAFT_152374</name>
</gene>
<proteinExistence type="predicted"/>
<dbReference type="AlphaFoldDB" id="A0A9P9IIF9"/>
<reference evidence="1" key="1">
    <citation type="journal article" date="2021" name="Nat. Commun.">
        <title>Genetic determinants of endophytism in the Arabidopsis root mycobiome.</title>
        <authorList>
            <person name="Mesny F."/>
            <person name="Miyauchi S."/>
            <person name="Thiergart T."/>
            <person name="Pickel B."/>
            <person name="Atanasova L."/>
            <person name="Karlsson M."/>
            <person name="Huettel B."/>
            <person name="Barry K.W."/>
            <person name="Haridas S."/>
            <person name="Chen C."/>
            <person name="Bauer D."/>
            <person name="Andreopoulos W."/>
            <person name="Pangilinan J."/>
            <person name="LaButti K."/>
            <person name="Riley R."/>
            <person name="Lipzen A."/>
            <person name="Clum A."/>
            <person name="Drula E."/>
            <person name="Henrissat B."/>
            <person name="Kohler A."/>
            <person name="Grigoriev I.V."/>
            <person name="Martin F.M."/>
            <person name="Hacquard S."/>
        </authorList>
    </citation>
    <scope>NUCLEOTIDE SEQUENCE</scope>
    <source>
        <strain evidence="1">MPI-CAGE-AT-0021</strain>
    </source>
</reference>
<organism evidence="1 2">
    <name type="scientific">Dactylonectria estremocensis</name>
    <dbReference type="NCBI Taxonomy" id="1079267"/>
    <lineage>
        <taxon>Eukaryota</taxon>
        <taxon>Fungi</taxon>
        <taxon>Dikarya</taxon>
        <taxon>Ascomycota</taxon>
        <taxon>Pezizomycotina</taxon>
        <taxon>Sordariomycetes</taxon>
        <taxon>Hypocreomycetidae</taxon>
        <taxon>Hypocreales</taxon>
        <taxon>Nectriaceae</taxon>
        <taxon>Dactylonectria</taxon>
    </lineage>
</organism>
<accession>A0A9P9IIF9</accession>
<dbReference type="EMBL" id="JAGMUU010000025">
    <property type="protein sequence ID" value="KAH7123288.1"/>
    <property type="molecule type" value="Genomic_DNA"/>
</dbReference>
<keyword evidence="2" id="KW-1185">Reference proteome</keyword>
<name>A0A9P9IIF9_9HYPO</name>
<evidence type="ECO:0000313" key="2">
    <source>
        <dbReference type="Proteomes" id="UP000717696"/>
    </source>
</evidence>
<comment type="caution">
    <text evidence="1">The sequence shown here is derived from an EMBL/GenBank/DDBJ whole genome shotgun (WGS) entry which is preliminary data.</text>
</comment>
<sequence length="125" mass="13676">MRAAAKNGPVVVIIVSQYRCDAILIEEYQIVALPLEVLTSGEVREKAQEGDLGKPSTLEWLWNKLASSILDSLGFTQSLNGGDPTPRWPRVWWIPTGALTKFLLHAVGIHAIGGHDTVVDRVMSS</sequence>
<dbReference type="OrthoDB" id="9991317at2759"/>